<dbReference type="Pfam" id="PF00001">
    <property type="entry name" value="7tm_1"/>
    <property type="match status" value="1"/>
</dbReference>
<dbReference type="RefSeq" id="XP_007899017.1">
    <property type="nucleotide sequence ID" value="XM_007900826.1"/>
</dbReference>
<dbReference type="InterPro" id="IPR050119">
    <property type="entry name" value="CCR1-9-like"/>
</dbReference>
<dbReference type="InterPro" id="IPR000355">
    <property type="entry name" value="Chemokine_rcpt"/>
</dbReference>
<feature type="transmembrane region" description="Helical" evidence="10">
    <location>
        <begin position="32"/>
        <end position="54"/>
    </location>
</feature>
<evidence type="ECO:0000313" key="13">
    <source>
        <dbReference type="Proteomes" id="UP000314986"/>
    </source>
</evidence>
<keyword evidence="2" id="KW-1003">Cell membrane</keyword>
<dbReference type="PRINTS" id="PR00657">
    <property type="entry name" value="CCCHEMOKINER"/>
</dbReference>
<reference evidence="13" key="3">
    <citation type="journal article" date="2014" name="Nature">
        <title>Elephant shark genome provides unique insights into gnathostome evolution.</title>
        <authorList>
            <consortium name="International Elephant Shark Genome Sequencing Consortium"/>
            <person name="Venkatesh B."/>
            <person name="Lee A.P."/>
            <person name="Ravi V."/>
            <person name="Maurya A.K."/>
            <person name="Lian M.M."/>
            <person name="Swann J.B."/>
            <person name="Ohta Y."/>
            <person name="Flajnik M.F."/>
            <person name="Sutoh Y."/>
            <person name="Kasahara M."/>
            <person name="Hoon S."/>
            <person name="Gangu V."/>
            <person name="Roy S.W."/>
            <person name="Irimia M."/>
            <person name="Korzh V."/>
            <person name="Kondrychyn I."/>
            <person name="Lim Z.W."/>
            <person name="Tay B.H."/>
            <person name="Tohari S."/>
            <person name="Kong K.W."/>
            <person name="Ho S."/>
            <person name="Lorente-Galdos B."/>
            <person name="Quilez J."/>
            <person name="Marques-Bonet T."/>
            <person name="Raney B.J."/>
            <person name="Ingham P.W."/>
            <person name="Tay A."/>
            <person name="Hillier L.W."/>
            <person name="Minx P."/>
            <person name="Boehm T."/>
            <person name="Wilson R.K."/>
            <person name="Brenner S."/>
            <person name="Warren W.C."/>
        </authorList>
    </citation>
    <scope>NUCLEOTIDE SEQUENCE [LARGE SCALE GENOMIC DNA]</scope>
</reference>
<dbReference type="FunFam" id="1.20.1070.10:FF:000026">
    <property type="entry name" value="C-C chemokine receptor type 5"/>
    <property type="match status" value="1"/>
</dbReference>
<feature type="transmembrane region" description="Helical" evidence="10">
    <location>
        <begin position="233"/>
        <end position="254"/>
    </location>
</feature>
<evidence type="ECO:0000256" key="10">
    <source>
        <dbReference type="SAM" id="Phobius"/>
    </source>
</evidence>
<keyword evidence="13" id="KW-1185">Reference proteome</keyword>
<reference evidence="13" key="2">
    <citation type="journal article" date="2007" name="PLoS Biol.">
        <title>Survey sequencing and comparative analysis of the elephant shark (Callorhinchus milii) genome.</title>
        <authorList>
            <person name="Venkatesh B."/>
            <person name="Kirkness E.F."/>
            <person name="Loh Y.H."/>
            <person name="Halpern A.L."/>
            <person name="Lee A.P."/>
            <person name="Johnson J."/>
            <person name="Dandona N."/>
            <person name="Viswanathan L.D."/>
            <person name="Tay A."/>
            <person name="Venter J.C."/>
            <person name="Strausberg R.L."/>
            <person name="Brenner S."/>
        </authorList>
    </citation>
    <scope>NUCLEOTIDE SEQUENCE [LARGE SCALE GENOMIC DNA]</scope>
</reference>
<dbReference type="Ensembl" id="ENSCMIT00000033922.1">
    <property type="protein sequence ID" value="ENSCMIP00000033416.1"/>
    <property type="gene ID" value="ENSCMIG00000014258.1"/>
</dbReference>
<keyword evidence="8 9" id="KW-0807">Transducer</keyword>
<dbReference type="PRINTS" id="PR00237">
    <property type="entry name" value="GPCRRHODOPSN"/>
</dbReference>
<evidence type="ECO:0000256" key="6">
    <source>
        <dbReference type="ARBA" id="ARBA00023136"/>
    </source>
</evidence>
<keyword evidence="5 9" id="KW-0297">G-protein coupled receptor</keyword>
<dbReference type="GeneTree" id="ENSGT01020000230359"/>
<keyword evidence="3 9" id="KW-0812">Transmembrane</keyword>
<feature type="transmembrane region" description="Helical" evidence="10">
    <location>
        <begin position="198"/>
        <end position="221"/>
    </location>
</feature>
<dbReference type="CDD" id="cd14984">
    <property type="entry name" value="7tmA_Chemokine_R"/>
    <property type="match status" value="1"/>
</dbReference>
<evidence type="ECO:0000256" key="4">
    <source>
        <dbReference type="ARBA" id="ARBA00022989"/>
    </source>
</evidence>
<evidence type="ECO:0000256" key="2">
    <source>
        <dbReference type="ARBA" id="ARBA00022475"/>
    </source>
</evidence>
<accession>A0A4W3J1A3</accession>
<dbReference type="PANTHER" id="PTHR10489:SF627">
    <property type="entry name" value="C-C CHEMOKINE RECEPTOR TYPE 8"/>
    <property type="match status" value="1"/>
</dbReference>
<evidence type="ECO:0000256" key="1">
    <source>
        <dbReference type="ARBA" id="ARBA00004651"/>
    </source>
</evidence>
<dbReference type="AlphaFoldDB" id="A0A4W3J1A3"/>
<evidence type="ECO:0000256" key="5">
    <source>
        <dbReference type="ARBA" id="ARBA00023040"/>
    </source>
</evidence>
<dbReference type="InParanoid" id="A0A4W3J1A3"/>
<dbReference type="PROSITE" id="PS50262">
    <property type="entry name" value="G_PROTEIN_RECEP_F1_2"/>
    <property type="match status" value="1"/>
</dbReference>
<evidence type="ECO:0000256" key="8">
    <source>
        <dbReference type="ARBA" id="ARBA00023224"/>
    </source>
</evidence>
<dbReference type="GO" id="GO:0007204">
    <property type="term" value="P:positive regulation of cytosolic calcium ion concentration"/>
    <property type="evidence" value="ECO:0007669"/>
    <property type="project" value="TreeGrafter"/>
</dbReference>
<comment type="subcellular location">
    <subcellularLocation>
        <location evidence="1">Cell membrane</location>
        <topology evidence="1">Multi-pass membrane protein</topology>
    </subcellularLocation>
</comment>
<sequence>MYTTKDSTSTADYDYYHGFLPEDIRSDNTFQAVLYSLVFVFGLPGNILVLWVLIQYKGLKSMTDIYLLNLTISDLLFVVSIPFWLHYMLHEWVFGNVLCKVINAGYLIGFYSGILFIMLMSIERYLAIVHHVFAFKVRKVRYGIISSAIIWFVAICASLPELIFYNIKTVSGKTECSIFYPNTTISTWKVFGFFQVNIFGFLIPFSVMTFCYSRIIITLLGNKASKKHRAVKIIFTVMIVFFVFWIPYNIVLFLNSLLEMEILNKIGNEGRLQMALQITQSLAFTHCCVNPFIYAFMGEKFRMYVGRFFRNWFSPILVCMGWSNVHFNFQDNNSSVQSHSSGRHDLSTVM</sequence>
<dbReference type="InterPro" id="IPR017452">
    <property type="entry name" value="GPCR_Rhodpsn_7TM"/>
</dbReference>
<dbReference type="InterPro" id="IPR000276">
    <property type="entry name" value="GPCR_Rhodpsn"/>
</dbReference>
<comment type="similarity">
    <text evidence="9">Belongs to the G-protein coupled receptor 1 family.</text>
</comment>
<keyword evidence="7 9" id="KW-0675">Receptor</keyword>
<proteinExistence type="inferred from homology"/>
<dbReference type="GO" id="GO:0006955">
    <property type="term" value="P:immune response"/>
    <property type="evidence" value="ECO:0007669"/>
    <property type="project" value="TreeGrafter"/>
</dbReference>
<dbReference type="STRING" id="7868.ENSCMIP00000033416"/>
<evidence type="ECO:0000313" key="12">
    <source>
        <dbReference type="Ensembl" id="ENSCMIP00000033416.1"/>
    </source>
</evidence>
<dbReference type="Proteomes" id="UP000314986">
    <property type="component" value="Unassembled WGS sequence"/>
</dbReference>
<feature type="transmembrane region" description="Helical" evidence="10">
    <location>
        <begin position="274"/>
        <end position="296"/>
    </location>
</feature>
<dbReference type="PANTHER" id="PTHR10489">
    <property type="entry name" value="CELL ADHESION MOLECULE"/>
    <property type="match status" value="1"/>
</dbReference>
<dbReference type="PROSITE" id="PS00237">
    <property type="entry name" value="G_PROTEIN_RECEP_F1_1"/>
    <property type="match status" value="1"/>
</dbReference>
<keyword evidence="6 10" id="KW-0472">Membrane</keyword>
<evidence type="ECO:0000256" key="3">
    <source>
        <dbReference type="ARBA" id="ARBA00022692"/>
    </source>
</evidence>
<reference evidence="13" key="1">
    <citation type="journal article" date="2006" name="Science">
        <title>Ancient noncoding elements conserved in the human genome.</title>
        <authorList>
            <person name="Venkatesh B."/>
            <person name="Kirkness E.F."/>
            <person name="Loh Y.H."/>
            <person name="Halpern A.L."/>
            <person name="Lee A.P."/>
            <person name="Johnson J."/>
            <person name="Dandona N."/>
            <person name="Viswanathan L.D."/>
            <person name="Tay A."/>
            <person name="Venter J.C."/>
            <person name="Strausberg R.L."/>
            <person name="Brenner S."/>
        </authorList>
    </citation>
    <scope>NUCLEOTIDE SEQUENCE [LARGE SCALE GENOMIC DNA]</scope>
</reference>
<reference evidence="12" key="5">
    <citation type="submission" date="2025-09" db="UniProtKB">
        <authorList>
            <consortium name="Ensembl"/>
        </authorList>
    </citation>
    <scope>IDENTIFICATION</scope>
</reference>
<dbReference type="GO" id="GO:0060326">
    <property type="term" value="P:cell chemotaxis"/>
    <property type="evidence" value="ECO:0007669"/>
    <property type="project" value="TreeGrafter"/>
</dbReference>
<feature type="transmembrane region" description="Helical" evidence="10">
    <location>
        <begin position="66"/>
        <end position="89"/>
    </location>
</feature>
<feature type="transmembrane region" description="Helical" evidence="10">
    <location>
        <begin position="101"/>
        <end position="122"/>
    </location>
</feature>
<protein>
    <submittedName>
        <fullName evidence="12">C-C motif chemokine receptor 8</fullName>
    </submittedName>
</protein>
<feature type="domain" description="G-protein coupled receptors family 1 profile" evidence="11">
    <location>
        <begin position="45"/>
        <end position="294"/>
    </location>
</feature>
<keyword evidence="4 10" id="KW-1133">Transmembrane helix</keyword>
<dbReference type="GO" id="GO:0016493">
    <property type="term" value="F:C-C chemokine receptor activity"/>
    <property type="evidence" value="ECO:0007669"/>
    <property type="project" value="TreeGrafter"/>
</dbReference>
<dbReference type="KEGG" id="cmk:103183378"/>
<dbReference type="GO" id="GO:0009897">
    <property type="term" value="C:external side of plasma membrane"/>
    <property type="evidence" value="ECO:0007669"/>
    <property type="project" value="TreeGrafter"/>
</dbReference>
<dbReference type="GeneID" id="103183378"/>
<dbReference type="OMA" id="HRRMACK"/>
<evidence type="ECO:0000259" key="11">
    <source>
        <dbReference type="PROSITE" id="PS50262"/>
    </source>
</evidence>
<evidence type="ECO:0000256" key="7">
    <source>
        <dbReference type="ARBA" id="ARBA00023170"/>
    </source>
</evidence>
<dbReference type="GO" id="GO:0019722">
    <property type="term" value="P:calcium-mediated signaling"/>
    <property type="evidence" value="ECO:0007669"/>
    <property type="project" value="TreeGrafter"/>
</dbReference>
<reference evidence="12" key="4">
    <citation type="submission" date="2025-08" db="UniProtKB">
        <authorList>
            <consortium name="Ensembl"/>
        </authorList>
    </citation>
    <scope>IDENTIFICATION</scope>
</reference>
<evidence type="ECO:0000256" key="9">
    <source>
        <dbReference type="RuleBase" id="RU000688"/>
    </source>
</evidence>
<dbReference type="SUPFAM" id="SSF81321">
    <property type="entry name" value="Family A G protein-coupled receptor-like"/>
    <property type="match status" value="1"/>
</dbReference>
<gene>
    <name evidence="12" type="primary">LOC103183378</name>
</gene>
<feature type="transmembrane region" description="Helical" evidence="10">
    <location>
        <begin position="142"/>
        <end position="165"/>
    </location>
</feature>
<dbReference type="GO" id="GO:0019957">
    <property type="term" value="F:C-C chemokine binding"/>
    <property type="evidence" value="ECO:0007669"/>
    <property type="project" value="TreeGrafter"/>
</dbReference>
<dbReference type="Gene3D" id="1.20.1070.10">
    <property type="entry name" value="Rhodopsin 7-helix transmembrane proteins"/>
    <property type="match status" value="1"/>
</dbReference>
<dbReference type="OrthoDB" id="5981253at2759"/>
<organism evidence="12 13">
    <name type="scientific">Callorhinchus milii</name>
    <name type="common">Ghost shark</name>
    <dbReference type="NCBI Taxonomy" id="7868"/>
    <lineage>
        <taxon>Eukaryota</taxon>
        <taxon>Metazoa</taxon>
        <taxon>Chordata</taxon>
        <taxon>Craniata</taxon>
        <taxon>Vertebrata</taxon>
        <taxon>Chondrichthyes</taxon>
        <taxon>Holocephali</taxon>
        <taxon>Chimaeriformes</taxon>
        <taxon>Callorhinchidae</taxon>
        <taxon>Callorhinchus</taxon>
    </lineage>
</organism>
<name>A0A4W3J1A3_CALMI</name>